<gene>
    <name evidence="2" type="ORF">JOE42_002827</name>
</gene>
<dbReference type="Proteomes" id="UP000703038">
    <property type="component" value="Unassembled WGS sequence"/>
</dbReference>
<evidence type="ECO:0000313" key="2">
    <source>
        <dbReference type="EMBL" id="MBM7416094.1"/>
    </source>
</evidence>
<feature type="domain" description="FAD/NAD(P)-binding" evidence="1">
    <location>
        <begin position="5"/>
        <end position="298"/>
    </location>
</feature>
<proteinExistence type="predicted"/>
<keyword evidence="3" id="KW-1185">Reference proteome</keyword>
<dbReference type="RefSeq" id="WP_204868986.1">
    <property type="nucleotide sequence ID" value="NZ_JAFBBK010000001.1"/>
</dbReference>
<protein>
    <submittedName>
        <fullName evidence="2">NADPH-dependent 2,4-dienoyl-CoA reductase/sulfur reductase-like enzyme</fullName>
    </submittedName>
</protein>
<comment type="caution">
    <text evidence="2">The sequence shown here is derived from an EMBL/GenBank/DDBJ whole genome shotgun (WGS) entry which is preliminary data.</text>
</comment>
<accession>A0ABS2KVX3</accession>
<dbReference type="PANTHER" id="PTHR10632:SF2">
    <property type="entry name" value="SULFIDE:QUINONE OXIDOREDUCTASE, MITOCHONDRIAL"/>
    <property type="match status" value="1"/>
</dbReference>
<evidence type="ECO:0000259" key="1">
    <source>
        <dbReference type="Pfam" id="PF07992"/>
    </source>
</evidence>
<sequence>MTTDHDIVIIGGGNAGISAAARFLNKGVSDVVVIEPQEVHTYRPLLSYVGGGQASLASAQRSQRSVTPKGCTWIQERVVSVDTATRTVRTESGTEVRYRDLVVGSGLVPDHDALPGIDAALASSSVASNYLDEATRTWHLVQTMRPDGHAVFTVPRAPVSCTGTTIKPLFLAAAHWRKVGAAPSMTLVVDRPDLVGVPALDARLRKYLRELDVRVLHRTAVTALAPGERSITVTGADGRTERIGYDMLHLVPPYRGPRWVEETGLASADPGTHAVVDVDPRTFRHRTHEGVWAVGDGASIDTDPSGGGLRRQVSILVDNVLAQRSNEALGEYDGYTVAPIPVDARRLIAAEFDRTGEITSSLPSFLDPLKPRRLSWAGDRFGLPFTYWHLLLKGHL</sequence>
<name>A0ABS2KVX3_9NOCA</name>
<reference evidence="2 3" key="1">
    <citation type="submission" date="2021-01" db="EMBL/GenBank/DDBJ databases">
        <title>Genomics of switchgrass bacterial isolates.</title>
        <authorList>
            <person name="Shade A."/>
        </authorList>
    </citation>
    <scope>NUCLEOTIDE SEQUENCE [LARGE SCALE GENOMIC DNA]</scope>
    <source>
        <strain evidence="2 3">PvP111</strain>
    </source>
</reference>
<dbReference type="SUPFAM" id="SSF51905">
    <property type="entry name" value="FAD/NAD(P)-binding domain"/>
    <property type="match status" value="1"/>
</dbReference>
<dbReference type="Pfam" id="PF07992">
    <property type="entry name" value="Pyr_redox_2"/>
    <property type="match status" value="1"/>
</dbReference>
<organism evidence="2 3">
    <name type="scientific">Rhodococcoides corynebacterioides</name>
    <dbReference type="NCBI Taxonomy" id="53972"/>
    <lineage>
        <taxon>Bacteria</taxon>
        <taxon>Bacillati</taxon>
        <taxon>Actinomycetota</taxon>
        <taxon>Actinomycetes</taxon>
        <taxon>Mycobacteriales</taxon>
        <taxon>Nocardiaceae</taxon>
        <taxon>Rhodococcoides</taxon>
    </lineage>
</organism>
<dbReference type="PRINTS" id="PR00411">
    <property type="entry name" value="PNDRDTASEI"/>
</dbReference>
<dbReference type="PANTHER" id="PTHR10632">
    <property type="entry name" value="SULFIDE:QUINONE OXIDOREDUCTASE"/>
    <property type="match status" value="1"/>
</dbReference>
<evidence type="ECO:0000313" key="3">
    <source>
        <dbReference type="Proteomes" id="UP000703038"/>
    </source>
</evidence>
<dbReference type="InterPro" id="IPR036188">
    <property type="entry name" value="FAD/NAD-bd_sf"/>
</dbReference>
<dbReference type="EMBL" id="JAFBBK010000001">
    <property type="protein sequence ID" value="MBM7416094.1"/>
    <property type="molecule type" value="Genomic_DNA"/>
</dbReference>
<dbReference type="Gene3D" id="3.50.50.60">
    <property type="entry name" value="FAD/NAD(P)-binding domain"/>
    <property type="match status" value="2"/>
</dbReference>
<dbReference type="InterPro" id="IPR015904">
    <property type="entry name" value="Sulphide_quinone_reductase"/>
</dbReference>
<dbReference type="InterPro" id="IPR023753">
    <property type="entry name" value="FAD/NAD-binding_dom"/>
</dbReference>